<dbReference type="GO" id="GO:0000387">
    <property type="term" value="P:spliceosomal snRNP assembly"/>
    <property type="evidence" value="ECO:0007669"/>
    <property type="project" value="InterPro"/>
</dbReference>
<organism evidence="1 2">
    <name type="scientific">Symbiodinium pilosum</name>
    <name type="common">Dinoflagellate</name>
    <dbReference type="NCBI Taxonomy" id="2952"/>
    <lineage>
        <taxon>Eukaryota</taxon>
        <taxon>Sar</taxon>
        <taxon>Alveolata</taxon>
        <taxon>Dinophyceae</taxon>
        <taxon>Suessiales</taxon>
        <taxon>Symbiodiniaceae</taxon>
        <taxon>Symbiodinium</taxon>
    </lineage>
</organism>
<dbReference type="Pfam" id="PF04938">
    <property type="entry name" value="SIP1"/>
    <property type="match status" value="1"/>
</dbReference>
<dbReference type="EMBL" id="CAJNIZ010046268">
    <property type="protein sequence ID" value="CAE7744096.1"/>
    <property type="molecule type" value="Genomic_DNA"/>
</dbReference>
<dbReference type="Proteomes" id="UP000649617">
    <property type="component" value="Unassembled WGS sequence"/>
</dbReference>
<evidence type="ECO:0000313" key="2">
    <source>
        <dbReference type="Proteomes" id="UP000649617"/>
    </source>
</evidence>
<protein>
    <submittedName>
        <fullName evidence="1">Gemin2 protein</fullName>
    </submittedName>
</protein>
<comment type="caution">
    <text evidence="1">The sequence shown here is derived from an EMBL/GenBank/DDBJ whole genome shotgun (WGS) entry which is preliminary data.</text>
</comment>
<gene>
    <name evidence="1" type="primary">Gemin2</name>
    <name evidence="1" type="ORF">SPIL2461_LOCUS21450</name>
</gene>
<feature type="non-terminal residue" evidence="1">
    <location>
        <position position="193"/>
    </location>
</feature>
<sequence>GLLALFQAPEIPARFRHSEAFASDASASFRHLRGQCQPRKKGARGTQSLTYEEWRQRVASDRPDSQLLAAQDFVGINHLVVVAIDKFEADFETFRKAQETAAEGSEFQSKGIDSVSEWIFAVLAFVEEPLVDDIQYQLQRLRRICCRFAAVAETAASKAQGDGEQDAAAVASAFLRPRLALLLLIVADVFGQH</sequence>
<keyword evidence="2" id="KW-1185">Reference proteome</keyword>
<dbReference type="Gene3D" id="1.20.58.1070">
    <property type="match status" value="1"/>
</dbReference>
<evidence type="ECO:0000313" key="1">
    <source>
        <dbReference type="EMBL" id="CAE7744096.1"/>
    </source>
</evidence>
<accession>A0A812XP59</accession>
<dbReference type="OrthoDB" id="428895at2759"/>
<reference evidence="1" key="1">
    <citation type="submission" date="2021-02" db="EMBL/GenBank/DDBJ databases">
        <authorList>
            <person name="Dougan E. K."/>
            <person name="Rhodes N."/>
            <person name="Thang M."/>
            <person name="Chan C."/>
        </authorList>
    </citation>
    <scope>NUCLEOTIDE SEQUENCE</scope>
</reference>
<name>A0A812XP59_SYMPI</name>
<proteinExistence type="predicted"/>
<dbReference type="InterPro" id="IPR035426">
    <property type="entry name" value="Gemin2/Brr1"/>
</dbReference>
<dbReference type="AlphaFoldDB" id="A0A812XP59"/>